<name>A0A9X1MQ67_9BACT</name>
<dbReference type="EC" id="2.7.13.3" evidence="3"/>
<keyword evidence="19" id="KW-1185">Reference proteome</keyword>
<dbReference type="PANTHER" id="PTHR43047:SF72">
    <property type="entry name" value="OSMOSENSING HISTIDINE PROTEIN KINASE SLN1"/>
    <property type="match status" value="1"/>
</dbReference>
<comment type="catalytic activity">
    <reaction evidence="1">
        <text>ATP + protein L-histidine = ADP + protein N-phospho-L-histidine.</text>
        <dbReference type="EC" id="2.7.13.3"/>
    </reaction>
</comment>
<dbReference type="InterPro" id="IPR035965">
    <property type="entry name" value="PAS-like_dom_sf"/>
</dbReference>
<dbReference type="InterPro" id="IPR058544">
    <property type="entry name" value="ETR1_N"/>
</dbReference>
<dbReference type="SMART" id="SM00387">
    <property type="entry name" value="HATPase_c"/>
    <property type="match status" value="1"/>
</dbReference>
<evidence type="ECO:0000259" key="16">
    <source>
        <dbReference type="PROSITE" id="PS50112"/>
    </source>
</evidence>
<dbReference type="SUPFAM" id="SSF47384">
    <property type="entry name" value="Homodimeric domain of signal transducing histidine kinase"/>
    <property type="match status" value="1"/>
</dbReference>
<dbReference type="SUPFAM" id="SSF55874">
    <property type="entry name" value="ATPase domain of HSP90 chaperone/DNA topoisomerase II/histidine kinase"/>
    <property type="match status" value="1"/>
</dbReference>
<dbReference type="SMART" id="SM00086">
    <property type="entry name" value="PAC"/>
    <property type="match status" value="2"/>
</dbReference>
<feature type="domain" description="Histidine kinase" evidence="14">
    <location>
        <begin position="452"/>
        <end position="674"/>
    </location>
</feature>
<dbReference type="PROSITE" id="PS50113">
    <property type="entry name" value="PAC"/>
    <property type="match status" value="2"/>
</dbReference>
<comment type="subcellular location">
    <subcellularLocation>
        <location evidence="2">Membrane</location>
    </subcellularLocation>
</comment>
<evidence type="ECO:0000256" key="12">
    <source>
        <dbReference type="PROSITE-ProRule" id="PRU00169"/>
    </source>
</evidence>
<dbReference type="GO" id="GO:0000155">
    <property type="term" value="F:phosphorelay sensor kinase activity"/>
    <property type="evidence" value="ECO:0007669"/>
    <property type="project" value="InterPro"/>
</dbReference>
<dbReference type="GO" id="GO:0005524">
    <property type="term" value="F:ATP binding"/>
    <property type="evidence" value="ECO:0007669"/>
    <property type="project" value="UniProtKB-KW"/>
</dbReference>
<dbReference type="InterPro" id="IPR001610">
    <property type="entry name" value="PAC"/>
</dbReference>
<dbReference type="PRINTS" id="PR00344">
    <property type="entry name" value="BCTRLSENSOR"/>
</dbReference>
<dbReference type="FunFam" id="3.30.565.10:FF:000010">
    <property type="entry name" value="Sensor histidine kinase RcsC"/>
    <property type="match status" value="1"/>
</dbReference>
<dbReference type="InterPro" id="IPR036890">
    <property type="entry name" value="HATPase_C_sf"/>
</dbReference>
<keyword evidence="11" id="KW-0131">Cell cycle</keyword>
<evidence type="ECO:0000256" key="13">
    <source>
        <dbReference type="SAM" id="Phobius"/>
    </source>
</evidence>
<keyword evidence="10 13" id="KW-0472">Membrane</keyword>
<dbReference type="SMART" id="SM00388">
    <property type="entry name" value="HisKA"/>
    <property type="match status" value="1"/>
</dbReference>
<dbReference type="InterPro" id="IPR011006">
    <property type="entry name" value="CheY-like_superfamily"/>
</dbReference>
<dbReference type="GO" id="GO:0009927">
    <property type="term" value="F:histidine phosphotransfer kinase activity"/>
    <property type="evidence" value="ECO:0007669"/>
    <property type="project" value="TreeGrafter"/>
</dbReference>
<feature type="modified residue" description="4-aspartylphosphate" evidence="12">
    <location>
        <position position="755"/>
    </location>
</feature>
<dbReference type="InterPro" id="IPR013655">
    <property type="entry name" value="PAS_fold_3"/>
</dbReference>
<dbReference type="InterPro" id="IPR000700">
    <property type="entry name" value="PAS-assoc_C"/>
</dbReference>
<protein>
    <recommendedName>
        <fullName evidence="3">histidine kinase</fullName>
        <ecNumber evidence="3">2.7.13.3</ecNumber>
    </recommendedName>
</protein>
<evidence type="ECO:0000259" key="17">
    <source>
        <dbReference type="PROSITE" id="PS50113"/>
    </source>
</evidence>
<evidence type="ECO:0000259" key="14">
    <source>
        <dbReference type="PROSITE" id="PS50109"/>
    </source>
</evidence>
<evidence type="ECO:0000259" key="15">
    <source>
        <dbReference type="PROSITE" id="PS50110"/>
    </source>
</evidence>
<comment type="caution">
    <text evidence="18">The sequence shown here is derived from an EMBL/GenBank/DDBJ whole genome shotgun (WGS) entry which is preliminary data.</text>
</comment>
<evidence type="ECO:0000256" key="2">
    <source>
        <dbReference type="ARBA" id="ARBA00004370"/>
    </source>
</evidence>
<dbReference type="SMART" id="SM00091">
    <property type="entry name" value="PAS"/>
    <property type="match status" value="2"/>
</dbReference>
<evidence type="ECO:0000256" key="11">
    <source>
        <dbReference type="ARBA" id="ARBA00023306"/>
    </source>
</evidence>
<accession>A0A9X1MQ67</accession>
<dbReference type="Gene3D" id="3.30.565.10">
    <property type="entry name" value="Histidine kinase-like ATPase, C-terminal domain"/>
    <property type="match status" value="1"/>
</dbReference>
<evidence type="ECO:0000256" key="10">
    <source>
        <dbReference type="ARBA" id="ARBA00023136"/>
    </source>
</evidence>
<dbReference type="InterPro" id="IPR001789">
    <property type="entry name" value="Sig_transdc_resp-reg_receiver"/>
</dbReference>
<dbReference type="InterPro" id="IPR003594">
    <property type="entry name" value="HATPase_dom"/>
</dbReference>
<feature type="transmembrane region" description="Helical" evidence="13">
    <location>
        <begin position="145"/>
        <end position="164"/>
    </location>
</feature>
<evidence type="ECO:0000313" key="19">
    <source>
        <dbReference type="Proteomes" id="UP001139103"/>
    </source>
</evidence>
<dbReference type="CDD" id="cd16922">
    <property type="entry name" value="HATPase_EvgS-ArcB-TorS-like"/>
    <property type="match status" value="1"/>
</dbReference>
<feature type="domain" description="Response regulatory" evidence="15">
    <location>
        <begin position="706"/>
        <end position="820"/>
    </location>
</feature>
<dbReference type="Pfam" id="PF00512">
    <property type="entry name" value="HisKA"/>
    <property type="match status" value="1"/>
</dbReference>
<dbReference type="GO" id="GO:0005886">
    <property type="term" value="C:plasma membrane"/>
    <property type="evidence" value="ECO:0007669"/>
    <property type="project" value="TreeGrafter"/>
</dbReference>
<feature type="transmembrane region" description="Helical" evidence="13">
    <location>
        <begin position="114"/>
        <end position="139"/>
    </location>
</feature>
<dbReference type="Proteomes" id="UP001139103">
    <property type="component" value="Unassembled WGS sequence"/>
</dbReference>
<evidence type="ECO:0000256" key="7">
    <source>
        <dbReference type="ARBA" id="ARBA00022777"/>
    </source>
</evidence>
<evidence type="ECO:0000256" key="9">
    <source>
        <dbReference type="ARBA" id="ARBA00023012"/>
    </source>
</evidence>
<keyword evidence="13" id="KW-0812">Transmembrane</keyword>
<dbReference type="PROSITE" id="PS50109">
    <property type="entry name" value="HIS_KIN"/>
    <property type="match status" value="1"/>
</dbReference>
<keyword evidence="7" id="KW-0418">Kinase</keyword>
<dbReference type="InterPro" id="IPR036097">
    <property type="entry name" value="HisK_dim/P_sf"/>
</dbReference>
<feature type="domain" description="PAS" evidence="16">
    <location>
        <begin position="308"/>
        <end position="379"/>
    </location>
</feature>
<dbReference type="InterPro" id="IPR003661">
    <property type="entry name" value="HisK_dim/P_dom"/>
</dbReference>
<dbReference type="AlphaFoldDB" id="A0A9X1MQ67"/>
<dbReference type="PROSITE" id="PS50112">
    <property type="entry name" value="PAS"/>
    <property type="match status" value="1"/>
</dbReference>
<reference evidence="18" key="1">
    <citation type="submission" date="2021-11" db="EMBL/GenBank/DDBJ databases">
        <title>Genome sequence.</title>
        <authorList>
            <person name="Sun Q."/>
        </authorList>
    </citation>
    <scope>NUCLEOTIDE SEQUENCE</scope>
    <source>
        <strain evidence="18">JC732</strain>
    </source>
</reference>
<keyword evidence="5" id="KW-0808">Transferase</keyword>
<dbReference type="RefSeq" id="WP_230221379.1">
    <property type="nucleotide sequence ID" value="NZ_JAJKFT010000010.1"/>
</dbReference>
<dbReference type="Pfam" id="PF02518">
    <property type="entry name" value="HATPase_c"/>
    <property type="match status" value="1"/>
</dbReference>
<dbReference type="PANTHER" id="PTHR43047">
    <property type="entry name" value="TWO-COMPONENT HISTIDINE PROTEIN KINASE"/>
    <property type="match status" value="1"/>
</dbReference>
<dbReference type="Pfam" id="PF25487">
    <property type="entry name" value="ETR1_N"/>
    <property type="match status" value="1"/>
</dbReference>
<dbReference type="CDD" id="cd00130">
    <property type="entry name" value="PAS"/>
    <property type="match status" value="2"/>
</dbReference>
<keyword evidence="4 12" id="KW-0597">Phosphoprotein</keyword>
<keyword evidence="6" id="KW-0547">Nucleotide-binding</keyword>
<keyword evidence="8" id="KW-0067">ATP-binding</keyword>
<feature type="transmembrane region" description="Helical" evidence="13">
    <location>
        <begin position="78"/>
        <end position="102"/>
    </location>
</feature>
<feature type="domain" description="PAC" evidence="17">
    <location>
        <begin position="380"/>
        <end position="434"/>
    </location>
</feature>
<dbReference type="SMART" id="SM00448">
    <property type="entry name" value="REC"/>
    <property type="match status" value="1"/>
</dbReference>
<evidence type="ECO:0000256" key="5">
    <source>
        <dbReference type="ARBA" id="ARBA00022679"/>
    </source>
</evidence>
<evidence type="ECO:0000256" key="6">
    <source>
        <dbReference type="ARBA" id="ARBA00022741"/>
    </source>
</evidence>
<proteinExistence type="predicted"/>
<evidence type="ECO:0000256" key="1">
    <source>
        <dbReference type="ARBA" id="ARBA00000085"/>
    </source>
</evidence>
<dbReference type="Pfam" id="PF00072">
    <property type="entry name" value="Response_reg"/>
    <property type="match status" value="1"/>
</dbReference>
<feature type="domain" description="PAC" evidence="17">
    <location>
        <begin position="259"/>
        <end position="311"/>
    </location>
</feature>
<dbReference type="Gene3D" id="3.30.450.20">
    <property type="entry name" value="PAS domain"/>
    <property type="match status" value="2"/>
</dbReference>
<dbReference type="SUPFAM" id="SSF55785">
    <property type="entry name" value="PYP-like sensor domain (PAS domain)"/>
    <property type="match status" value="2"/>
</dbReference>
<dbReference type="EMBL" id="JAJKFT010000010">
    <property type="protein sequence ID" value="MCC9630335.1"/>
    <property type="molecule type" value="Genomic_DNA"/>
</dbReference>
<keyword evidence="13" id="KW-1133">Transmembrane helix</keyword>
<evidence type="ECO:0000313" key="18">
    <source>
        <dbReference type="EMBL" id="MCC9630335.1"/>
    </source>
</evidence>
<evidence type="ECO:0000256" key="8">
    <source>
        <dbReference type="ARBA" id="ARBA00022840"/>
    </source>
</evidence>
<evidence type="ECO:0000256" key="3">
    <source>
        <dbReference type="ARBA" id="ARBA00012438"/>
    </source>
</evidence>
<dbReference type="Gene3D" id="3.40.50.2300">
    <property type="match status" value="1"/>
</dbReference>
<dbReference type="PROSITE" id="PS50110">
    <property type="entry name" value="RESPONSE_REGULATORY"/>
    <property type="match status" value="1"/>
</dbReference>
<gene>
    <name evidence="18" type="ORF">LOC68_18220</name>
</gene>
<dbReference type="SUPFAM" id="SSF52172">
    <property type="entry name" value="CheY-like"/>
    <property type="match status" value="1"/>
</dbReference>
<dbReference type="Pfam" id="PF08447">
    <property type="entry name" value="PAS_3"/>
    <property type="match status" value="1"/>
</dbReference>
<keyword evidence="9" id="KW-0902">Two-component regulatory system</keyword>
<dbReference type="InterPro" id="IPR004358">
    <property type="entry name" value="Sig_transdc_His_kin-like_C"/>
</dbReference>
<dbReference type="CDD" id="cd00082">
    <property type="entry name" value="HisKA"/>
    <property type="match status" value="1"/>
</dbReference>
<evidence type="ECO:0000256" key="4">
    <source>
        <dbReference type="ARBA" id="ARBA00022553"/>
    </source>
</evidence>
<dbReference type="CDD" id="cd17546">
    <property type="entry name" value="REC_hyHK_CKI1_RcsC-like"/>
    <property type="match status" value="1"/>
</dbReference>
<organism evidence="18 19">
    <name type="scientific">Blastopirellula sediminis</name>
    <dbReference type="NCBI Taxonomy" id="2894196"/>
    <lineage>
        <taxon>Bacteria</taxon>
        <taxon>Pseudomonadati</taxon>
        <taxon>Planctomycetota</taxon>
        <taxon>Planctomycetia</taxon>
        <taxon>Pirellulales</taxon>
        <taxon>Pirellulaceae</taxon>
        <taxon>Blastopirellula</taxon>
    </lineage>
</organism>
<dbReference type="FunFam" id="1.10.287.130:FF:000038">
    <property type="entry name" value="Sensory transduction histidine kinase"/>
    <property type="match status" value="1"/>
</dbReference>
<dbReference type="NCBIfam" id="TIGR00229">
    <property type="entry name" value="sensory_box"/>
    <property type="match status" value="1"/>
</dbReference>
<dbReference type="InterPro" id="IPR005467">
    <property type="entry name" value="His_kinase_dom"/>
</dbReference>
<dbReference type="Gene3D" id="2.10.70.100">
    <property type="match status" value="1"/>
</dbReference>
<dbReference type="Pfam" id="PF13426">
    <property type="entry name" value="PAS_9"/>
    <property type="match status" value="1"/>
</dbReference>
<sequence length="830" mass="91255">MAICLVLTFAACDASWSAEPELPNCCAGSNCDLAAGTGAAKSSEFQADTFSGFFSKLFDSSDYPARWYCGSWTLETGWLHVISDIGIFGAYFAIPIVLLYFLLRRPDLPFPKIIWLFAAFILACGFGHLVEAGIFWWPVYRFSGLIKAFTATISWVTVLVLIRLMPEVLKLPSMALLGQQLKNANQRLDSALEAGNIGVWQWDVEQDQFEADERARQMHGLQTGVGVDTLALFINLLHEEDREELNAAAERCVLHGANYSANYRVPLADGSTRYIQLHGKLVTNQQGRASKLIGVCIDQTELTEYHNAVEKLSLVASSTRHSVIITDRYGVIEWVNNAFTDLTGYGLEEAIGQKPGDLLQGPDTSQLAVGVIRRALHDYRQVSVELLNYAKDGRPYWIALEIKPVFDSENRLINFIATQVDITEQVKRTEELIDAMESAESANHAKSQFLANMSHEIRTPLNGIIGFTDLLMHDEKSTPQERREYLETVRASGQHLLTLINEILDLAKIESGQMSVERIPCSPQEILNEVISIMRPKVQEKGLRLTSRWVSKIPSQVVTNGPQLKQLLLNIVGNAVKFTSQGGIEIVARLQEHATGCQLALDVVDTGIGIPADKLEMIFLPFSQADSSVTRRFGGTGLGLAISKNLAELLGGSLSVASVEGEGSTFTILIDAGVSVYESNEATRLGDETALCRLTEGNLPSLQGVRALVVDDGEANRRFMSVVLDHAGAETWTAEHGKEAVRFAATQSPEVILLDMQMPVMDGYTAASLIRLQGFEGPIIAVTAHAMHGDREKCLEAGCSGYLSKPLGRDDLLRTVAYAVHEYRLQQAAY</sequence>
<dbReference type="Gene3D" id="1.10.287.130">
    <property type="match status" value="1"/>
</dbReference>
<dbReference type="InterPro" id="IPR000014">
    <property type="entry name" value="PAS"/>
</dbReference>